<accession>A0A6C0KCD8</accession>
<protein>
    <submittedName>
        <fullName evidence="1">Uncharacterized protein</fullName>
    </submittedName>
</protein>
<dbReference type="AlphaFoldDB" id="A0A6C0KCD8"/>
<proteinExistence type="predicted"/>
<sequence>MPPKTQKVHFGPRGGNFTIQRNKFGQPVRRYIDQSRPGAFGKVCRAKCCFG</sequence>
<organism evidence="1">
    <name type="scientific">viral metagenome</name>
    <dbReference type="NCBI Taxonomy" id="1070528"/>
    <lineage>
        <taxon>unclassified sequences</taxon>
        <taxon>metagenomes</taxon>
        <taxon>organismal metagenomes</taxon>
    </lineage>
</organism>
<evidence type="ECO:0000313" key="1">
    <source>
        <dbReference type="EMBL" id="QHU14387.1"/>
    </source>
</evidence>
<reference evidence="1" key="1">
    <citation type="journal article" date="2020" name="Nature">
        <title>Giant virus diversity and host interactions through global metagenomics.</title>
        <authorList>
            <person name="Schulz F."/>
            <person name="Roux S."/>
            <person name="Paez-Espino D."/>
            <person name="Jungbluth S."/>
            <person name="Walsh D.A."/>
            <person name="Denef V.J."/>
            <person name="McMahon K.D."/>
            <person name="Konstantinidis K.T."/>
            <person name="Eloe-Fadrosh E.A."/>
            <person name="Kyrpides N.C."/>
            <person name="Woyke T."/>
        </authorList>
    </citation>
    <scope>NUCLEOTIDE SEQUENCE</scope>
    <source>
        <strain evidence="1">GVMAG-S-1102113-118</strain>
    </source>
</reference>
<name>A0A6C0KCD8_9ZZZZ</name>
<dbReference type="EMBL" id="MN740839">
    <property type="protein sequence ID" value="QHU14387.1"/>
    <property type="molecule type" value="Genomic_DNA"/>
</dbReference>